<keyword evidence="2" id="KW-0804">Transcription</keyword>
<evidence type="ECO:0000259" key="4">
    <source>
        <dbReference type="PROSITE" id="PS51843"/>
    </source>
</evidence>
<dbReference type="GO" id="GO:0005634">
    <property type="term" value="C:nucleus"/>
    <property type="evidence" value="ECO:0007669"/>
    <property type="project" value="TreeGrafter"/>
</dbReference>
<dbReference type="PROSITE" id="PS51843">
    <property type="entry name" value="NR_LBD"/>
    <property type="match status" value="1"/>
</dbReference>
<dbReference type="SUPFAM" id="SSF48508">
    <property type="entry name" value="Nuclear receptor ligand-binding domain"/>
    <property type="match status" value="1"/>
</dbReference>
<dbReference type="PANTHER" id="PTHR46011:SF6">
    <property type="entry name" value="HIGH ZINC ACTIVATED NUCLEAR RECEPTOR PROTEIN"/>
    <property type="match status" value="1"/>
</dbReference>
<protein>
    <recommendedName>
        <fullName evidence="4">NR LBD domain-containing protein</fullName>
    </recommendedName>
</protein>
<name>A0AAV5TJ47_9BILA</name>
<organism evidence="5 6">
    <name type="scientific">Pristionchus entomophagus</name>
    <dbReference type="NCBI Taxonomy" id="358040"/>
    <lineage>
        <taxon>Eukaryota</taxon>
        <taxon>Metazoa</taxon>
        <taxon>Ecdysozoa</taxon>
        <taxon>Nematoda</taxon>
        <taxon>Chromadorea</taxon>
        <taxon>Rhabditida</taxon>
        <taxon>Rhabditina</taxon>
        <taxon>Diplogasteromorpha</taxon>
        <taxon>Diplogasteroidea</taxon>
        <taxon>Neodiplogasteridae</taxon>
        <taxon>Pristionchus</taxon>
    </lineage>
</organism>
<dbReference type="SMART" id="SM00430">
    <property type="entry name" value="HOLI"/>
    <property type="match status" value="1"/>
</dbReference>
<dbReference type="AlphaFoldDB" id="A0AAV5TJ47"/>
<feature type="non-terminal residue" evidence="5">
    <location>
        <position position="254"/>
    </location>
</feature>
<reference evidence="5" key="1">
    <citation type="submission" date="2023-10" db="EMBL/GenBank/DDBJ databases">
        <title>Genome assembly of Pristionchus species.</title>
        <authorList>
            <person name="Yoshida K."/>
            <person name="Sommer R.J."/>
        </authorList>
    </citation>
    <scope>NUCLEOTIDE SEQUENCE</scope>
    <source>
        <strain evidence="5">RS0144</strain>
    </source>
</reference>
<feature type="domain" description="NR LBD" evidence="4">
    <location>
        <begin position="12"/>
        <end position="254"/>
    </location>
</feature>
<dbReference type="Gene3D" id="1.10.565.10">
    <property type="entry name" value="Retinoid X Receptor"/>
    <property type="match status" value="1"/>
</dbReference>
<feature type="non-terminal residue" evidence="5">
    <location>
        <position position="1"/>
    </location>
</feature>
<evidence type="ECO:0000313" key="5">
    <source>
        <dbReference type="EMBL" id="GMS94390.1"/>
    </source>
</evidence>
<evidence type="ECO:0000313" key="6">
    <source>
        <dbReference type="Proteomes" id="UP001432027"/>
    </source>
</evidence>
<dbReference type="InterPro" id="IPR000536">
    <property type="entry name" value="Nucl_hrmn_rcpt_lig-bd"/>
</dbReference>
<gene>
    <name evidence="5" type="ORF">PENTCL1PPCAC_16565</name>
</gene>
<proteinExistence type="predicted"/>
<sequence>FRTVCTIRRTAELSMRTRELAVQPMNIISGEYNLLPSSPSMMNDVSRVLATSLIEFATASFEEFTAFSHDEQWLLVKSFQKPFHIADSCYRSIPTFGNKYTRHFTGFTYFMDVEYIEQHTRASGTAHIEDAIRASRRHHEKNIKPGRESFARFAASEEELVAMLGLLFWNIDMDQEVRQELLDVAERYRTRILEDLRRFYARQNYTEYGKRMGEMLCLCNYVLAKVSINKHTFEVARLLDVFEKDSFAYSMQRN</sequence>
<keyword evidence="1" id="KW-0805">Transcription regulation</keyword>
<dbReference type="PANTHER" id="PTHR46011">
    <property type="entry name" value="NUCLEAR HORMONE RECEPTOR FAMILY MEMBER NHR-86-RELATED"/>
    <property type="match status" value="1"/>
</dbReference>
<evidence type="ECO:0000256" key="3">
    <source>
        <dbReference type="ARBA" id="ARBA00023170"/>
    </source>
</evidence>
<comment type="caution">
    <text evidence="5">The sequence shown here is derived from an EMBL/GenBank/DDBJ whole genome shotgun (WGS) entry which is preliminary data.</text>
</comment>
<keyword evidence="3" id="KW-0675">Receptor</keyword>
<evidence type="ECO:0000256" key="1">
    <source>
        <dbReference type="ARBA" id="ARBA00023015"/>
    </source>
</evidence>
<dbReference type="Pfam" id="PF00104">
    <property type="entry name" value="Hormone_recep"/>
    <property type="match status" value="1"/>
</dbReference>
<dbReference type="EMBL" id="BTSX01000004">
    <property type="protein sequence ID" value="GMS94390.1"/>
    <property type="molecule type" value="Genomic_DNA"/>
</dbReference>
<dbReference type="InterPro" id="IPR035500">
    <property type="entry name" value="NHR-like_dom_sf"/>
</dbReference>
<keyword evidence="6" id="KW-1185">Reference proteome</keyword>
<evidence type="ECO:0000256" key="2">
    <source>
        <dbReference type="ARBA" id="ARBA00023163"/>
    </source>
</evidence>
<dbReference type="GO" id="GO:0003700">
    <property type="term" value="F:DNA-binding transcription factor activity"/>
    <property type="evidence" value="ECO:0007669"/>
    <property type="project" value="TreeGrafter"/>
</dbReference>
<dbReference type="Proteomes" id="UP001432027">
    <property type="component" value="Unassembled WGS sequence"/>
</dbReference>
<accession>A0AAV5TJ47</accession>